<accession>A0A8J2HCK8</accession>
<proteinExistence type="predicted"/>
<gene>
    <name evidence="2" type="ORF">HICCMSTLAB_LOCUS7311</name>
</gene>
<keyword evidence="1" id="KW-0732">Signal</keyword>
<dbReference type="EMBL" id="CAJNRD030001120">
    <property type="protein sequence ID" value="CAG5093985.1"/>
    <property type="molecule type" value="Genomic_DNA"/>
</dbReference>
<feature type="chain" id="PRO_5035309926" evidence="1">
    <location>
        <begin position="23"/>
        <end position="61"/>
    </location>
</feature>
<evidence type="ECO:0000256" key="1">
    <source>
        <dbReference type="SAM" id="SignalP"/>
    </source>
</evidence>
<comment type="caution">
    <text evidence="2">The sequence shown here is derived from an EMBL/GenBank/DDBJ whole genome shotgun (WGS) entry which is preliminary data.</text>
</comment>
<evidence type="ECO:0000313" key="2">
    <source>
        <dbReference type="EMBL" id="CAG5093985.1"/>
    </source>
</evidence>
<dbReference type="Proteomes" id="UP000786811">
    <property type="component" value="Unassembled WGS sequence"/>
</dbReference>
<feature type="signal peptide" evidence="1">
    <location>
        <begin position="1"/>
        <end position="22"/>
    </location>
</feature>
<protein>
    <submittedName>
        <fullName evidence="2">Uncharacterized protein</fullName>
    </submittedName>
</protein>
<organism evidence="2 3">
    <name type="scientific">Cotesia congregata</name>
    <name type="common">Parasitoid wasp</name>
    <name type="synonym">Apanteles congregatus</name>
    <dbReference type="NCBI Taxonomy" id="51543"/>
    <lineage>
        <taxon>Eukaryota</taxon>
        <taxon>Metazoa</taxon>
        <taxon>Ecdysozoa</taxon>
        <taxon>Arthropoda</taxon>
        <taxon>Hexapoda</taxon>
        <taxon>Insecta</taxon>
        <taxon>Pterygota</taxon>
        <taxon>Neoptera</taxon>
        <taxon>Endopterygota</taxon>
        <taxon>Hymenoptera</taxon>
        <taxon>Apocrita</taxon>
        <taxon>Ichneumonoidea</taxon>
        <taxon>Braconidae</taxon>
        <taxon>Microgastrinae</taxon>
        <taxon>Cotesia</taxon>
    </lineage>
</organism>
<sequence>MLLIKRICSSVVLVLAVNIARALLPDDFEEQQFTGDNLQQDCASRCPDLDFNQAKTKVHYL</sequence>
<dbReference type="OrthoDB" id="7634922at2759"/>
<keyword evidence="3" id="KW-1185">Reference proteome</keyword>
<reference evidence="2" key="1">
    <citation type="submission" date="2021-04" db="EMBL/GenBank/DDBJ databases">
        <authorList>
            <person name="Chebbi M.A.C M."/>
        </authorList>
    </citation>
    <scope>NUCLEOTIDE SEQUENCE</scope>
</reference>
<evidence type="ECO:0000313" key="3">
    <source>
        <dbReference type="Proteomes" id="UP000786811"/>
    </source>
</evidence>
<dbReference type="AlphaFoldDB" id="A0A8J2HCK8"/>
<name>A0A8J2HCK8_COTCN</name>